<name>A0A385SU24_9BACT</name>
<dbReference type="Gene3D" id="2.40.30.170">
    <property type="match status" value="1"/>
</dbReference>
<dbReference type="AlphaFoldDB" id="A0A385SU24"/>
<evidence type="ECO:0000313" key="9">
    <source>
        <dbReference type="Proteomes" id="UP000266183"/>
    </source>
</evidence>
<sequence length="376" mass="40827">MLLNALQRYTMLGLLLVAAACSKKNQQGPQGPPPVNVVIKNSSTTDAVYYEEYPAVVRALNETELRAQVNGYITAIHFTEGSKVRKGQKLYSIDQQQYEATYEQAQANLKVQEANLEKAQKDVERYRELNKSDAIAKQQVDYAEATYAAAQRQVDAAKAAVRSVQTNVRYSTIAAPFDGTIGLSNVRLGAAVSAGQTLLNTISSDDPIAVDIVVDQREILRFTQLFARKGVKGDSTFRLAVGTALYPEPGHISVIDRAVDSQTGSIKMRLVFPNHDHLLRSGMSATLRVLASSAKSIIIPYKAVTEQLGEFFVYVLADSNKVTQRKVVLGTQVGKDIVIKSGLNENESVVVEGVQNLREGSVVNTAPPAAAAAKTK</sequence>
<dbReference type="NCBIfam" id="TIGR01730">
    <property type="entry name" value="RND_mfp"/>
    <property type="match status" value="1"/>
</dbReference>
<dbReference type="EMBL" id="CP032382">
    <property type="protein sequence ID" value="AYB34372.1"/>
    <property type="molecule type" value="Genomic_DNA"/>
</dbReference>
<comment type="similarity">
    <text evidence="2">Belongs to the membrane fusion protein (MFP) (TC 8.A.1) family.</text>
</comment>
<feature type="coiled-coil region" evidence="3">
    <location>
        <begin position="95"/>
        <end position="167"/>
    </location>
</feature>
<evidence type="ECO:0000256" key="2">
    <source>
        <dbReference type="ARBA" id="ARBA00009477"/>
    </source>
</evidence>
<feature type="domain" description="Multidrug resistance protein MdtA-like barrel-sandwich hybrid" evidence="5">
    <location>
        <begin position="62"/>
        <end position="200"/>
    </location>
</feature>
<dbReference type="Pfam" id="PF25876">
    <property type="entry name" value="HH_MFP_RND"/>
    <property type="match status" value="1"/>
</dbReference>
<keyword evidence="9" id="KW-1185">Reference proteome</keyword>
<dbReference type="GO" id="GO:0046677">
    <property type="term" value="P:response to antibiotic"/>
    <property type="evidence" value="ECO:0007669"/>
    <property type="project" value="TreeGrafter"/>
</dbReference>
<evidence type="ECO:0000259" key="5">
    <source>
        <dbReference type="Pfam" id="PF25917"/>
    </source>
</evidence>
<protein>
    <submittedName>
        <fullName evidence="8">Efflux RND transporter periplasmic adaptor subunit</fullName>
    </submittedName>
</protein>
<dbReference type="InterPro" id="IPR006143">
    <property type="entry name" value="RND_pump_MFP"/>
</dbReference>
<dbReference type="GO" id="GO:0022857">
    <property type="term" value="F:transmembrane transporter activity"/>
    <property type="evidence" value="ECO:0007669"/>
    <property type="project" value="InterPro"/>
</dbReference>
<reference evidence="9" key="1">
    <citation type="submission" date="2018-09" db="EMBL/GenBank/DDBJ databases">
        <title>Chryseolinea sp. KIS68-18 isolated from soil.</title>
        <authorList>
            <person name="Weon H.-Y."/>
            <person name="Kwon S.-W."/>
            <person name="Lee S.A."/>
        </authorList>
    </citation>
    <scope>NUCLEOTIDE SEQUENCE [LARGE SCALE GENOMIC DNA]</scope>
    <source>
        <strain evidence="9">KIS68-18</strain>
    </source>
</reference>
<evidence type="ECO:0000256" key="3">
    <source>
        <dbReference type="SAM" id="Coils"/>
    </source>
</evidence>
<dbReference type="InterPro" id="IPR058626">
    <property type="entry name" value="MdtA-like_b-barrel"/>
</dbReference>
<evidence type="ECO:0000256" key="1">
    <source>
        <dbReference type="ARBA" id="ARBA00004196"/>
    </source>
</evidence>
<dbReference type="InterPro" id="IPR058627">
    <property type="entry name" value="MdtA-like_C"/>
</dbReference>
<dbReference type="GO" id="GO:0030313">
    <property type="term" value="C:cell envelope"/>
    <property type="evidence" value="ECO:0007669"/>
    <property type="project" value="UniProtKB-SubCell"/>
</dbReference>
<dbReference type="PANTHER" id="PTHR30158">
    <property type="entry name" value="ACRA/E-RELATED COMPONENT OF DRUG EFFLUX TRANSPORTER"/>
    <property type="match status" value="1"/>
</dbReference>
<evidence type="ECO:0000313" key="8">
    <source>
        <dbReference type="EMBL" id="AYB34372.1"/>
    </source>
</evidence>
<dbReference type="Gene3D" id="1.10.287.470">
    <property type="entry name" value="Helix hairpin bin"/>
    <property type="match status" value="1"/>
</dbReference>
<dbReference type="Gene3D" id="2.40.420.20">
    <property type="match status" value="1"/>
</dbReference>
<evidence type="ECO:0000259" key="7">
    <source>
        <dbReference type="Pfam" id="PF25967"/>
    </source>
</evidence>
<dbReference type="SUPFAM" id="SSF111369">
    <property type="entry name" value="HlyD-like secretion proteins"/>
    <property type="match status" value="1"/>
</dbReference>
<feature type="domain" description="Multidrug resistance protein MdtA-like alpha-helical hairpin" evidence="4">
    <location>
        <begin position="101"/>
        <end position="171"/>
    </location>
</feature>
<proteinExistence type="inferred from homology"/>
<keyword evidence="3" id="KW-0175">Coiled coil</keyword>
<dbReference type="Gene3D" id="2.40.50.100">
    <property type="match status" value="1"/>
</dbReference>
<accession>A0A385SU24</accession>
<dbReference type="InterPro" id="IPR058624">
    <property type="entry name" value="MdtA-like_HH"/>
</dbReference>
<evidence type="ECO:0000259" key="4">
    <source>
        <dbReference type="Pfam" id="PF25876"/>
    </source>
</evidence>
<feature type="domain" description="Multidrug resistance protein MdtA-like C-terminal permuted SH3" evidence="7">
    <location>
        <begin position="297"/>
        <end position="355"/>
    </location>
</feature>
<dbReference type="Pfam" id="PF25917">
    <property type="entry name" value="BSH_RND"/>
    <property type="match status" value="1"/>
</dbReference>
<evidence type="ECO:0000259" key="6">
    <source>
        <dbReference type="Pfam" id="PF25944"/>
    </source>
</evidence>
<dbReference type="RefSeq" id="WP_119757632.1">
    <property type="nucleotide sequence ID" value="NZ_CP032382.1"/>
</dbReference>
<dbReference type="KEGG" id="chk:D4L85_29020"/>
<organism evidence="8 9">
    <name type="scientific">Chryseolinea soli</name>
    <dbReference type="NCBI Taxonomy" id="2321403"/>
    <lineage>
        <taxon>Bacteria</taxon>
        <taxon>Pseudomonadati</taxon>
        <taxon>Bacteroidota</taxon>
        <taxon>Cytophagia</taxon>
        <taxon>Cytophagales</taxon>
        <taxon>Fulvivirgaceae</taxon>
        <taxon>Chryseolinea</taxon>
    </lineage>
</organism>
<feature type="domain" description="Multidrug resistance protein MdtA-like beta-barrel" evidence="6">
    <location>
        <begin position="207"/>
        <end position="290"/>
    </location>
</feature>
<dbReference type="Proteomes" id="UP000266183">
    <property type="component" value="Chromosome"/>
</dbReference>
<comment type="subcellular location">
    <subcellularLocation>
        <location evidence="1">Cell envelope</location>
    </subcellularLocation>
</comment>
<gene>
    <name evidence="8" type="ORF">D4L85_29020</name>
</gene>
<dbReference type="Pfam" id="PF25944">
    <property type="entry name" value="Beta-barrel_RND"/>
    <property type="match status" value="1"/>
</dbReference>
<dbReference type="GO" id="GO:0005886">
    <property type="term" value="C:plasma membrane"/>
    <property type="evidence" value="ECO:0007669"/>
    <property type="project" value="TreeGrafter"/>
</dbReference>
<dbReference type="OrthoDB" id="9801814at2"/>
<dbReference type="InterPro" id="IPR058625">
    <property type="entry name" value="MdtA-like_BSH"/>
</dbReference>
<dbReference type="Pfam" id="PF25967">
    <property type="entry name" value="RND-MFP_C"/>
    <property type="match status" value="1"/>
</dbReference>